<comment type="similarity">
    <text evidence="7">Belongs to the TonB-dependent receptor family.</text>
</comment>
<dbReference type="NCBIfam" id="TIGR04056">
    <property type="entry name" value="OMP_RagA_SusC"/>
    <property type="match status" value="1"/>
</dbReference>
<dbReference type="Gene3D" id="2.170.130.10">
    <property type="entry name" value="TonB-dependent receptor, plug domain"/>
    <property type="match status" value="1"/>
</dbReference>
<evidence type="ECO:0000313" key="11">
    <source>
        <dbReference type="Proteomes" id="UP001176806"/>
    </source>
</evidence>
<comment type="caution">
    <text evidence="10">The sequence shown here is derived from an EMBL/GenBank/DDBJ whole genome shotgun (WGS) entry which is preliminary data.</text>
</comment>
<dbReference type="InterPro" id="IPR012910">
    <property type="entry name" value="Plug_dom"/>
</dbReference>
<dbReference type="InterPro" id="IPR036942">
    <property type="entry name" value="Beta-barrel_TonB_sf"/>
</dbReference>
<keyword evidence="8" id="KW-0732">Signal</keyword>
<dbReference type="InterPro" id="IPR023996">
    <property type="entry name" value="TonB-dep_OMP_SusC/RagA"/>
</dbReference>
<evidence type="ECO:0000256" key="6">
    <source>
        <dbReference type="ARBA" id="ARBA00023237"/>
    </source>
</evidence>
<comment type="subcellular location">
    <subcellularLocation>
        <location evidence="1 7">Cell outer membrane</location>
        <topology evidence="1 7">Multi-pass membrane protein</topology>
    </subcellularLocation>
</comment>
<dbReference type="PROSITE" id="PS52016">
    <property type="entry name" value="TONB_DEPENDENT_REC_3"/>
    <property type="match status" value="1"/>
</dbReference>
<evidence type="ECO:0000256" key="1">
    <source>
        <dbReference type="ARBA" id="ARBA00004571"/>
    </source>
</evidence>
<evidence type="ECO:0000256" key="8">
    <source>
        <dbReference type="SAM" id="SignalP"/>
    </source>
</evidence>
<evidence type="ECO:0000256" key="4">
    <source>
        <dbReference type="ARBA" id="ARBA00022692"/>
    </source>
</evidence>
<dbReference type="Gene3D" id="2.60.40.1120">
    <property type="entry name" value="Carboxypeptidase-like, regulatory domain"/>
    <property type="match status" value="1"/>
</dbReference>
<evidence type="ECO:0000256" key="5">
    <source>
        <dbReference type="ARBA" id="ARBA00023136"/>
    </source>
</evidence>
<dbReference type="Pfam" id="PF07715">
    <property type="entry name" value="Plug"/>
    <property type="match status" value="1"/>
</dbReference>
<name>A0ABT8WMU8_9FLAO</name>
<dbReference type="InterPro" id="IPR023997">
    <property type="entry name" value="TonB-dep_OMP_SusC/RagA_CS"/>
</dbReference>
<accession>A0ABT8WMU8</accession>
<keyword evidence="6 7" id="KW-0998">Cell outer membrane</keyword>
<keyword evidence="5 7" id="KW-0472">Membrane</keyword>
<proteinExistence type="inferred from homology"/>
<keyword evidence="10" id="KW-0675">Receptor</keyword>
<reference evidence="10" key="1">
    <citation type="submission" date="2023-07" db="EMBL/GenBank/DDBJ databases">
        <title>Two novel species in the genus Flavivirga.</title>
        <authorList>
            <person name="Kwon K."/>
        </authorList>
    </citation>
    <scope>NUCLEOTIDE SEQUENCE</scope>
    <source>
        <strain evidence="10">KACC 14158</strain>
    </source>
</reference>
<evidence type="ECO:0000313" key="10">
    <source>
        <dbReference type="EMBL" id="MDO5974489.1"/>
    </source>
</evidence>
<dbReference type="Gene3D" id="2.40.170.20">
    <property type="entry name" value="TonB-dependent receptor, beta-barrel domain"/>
    <property type="match status" value="1"/>
</dbReference>
<keyword evidence="11" id="KW-1185">Reference proteome</keyword>
<keyword evidence="4 7" id="KW-0812">Transmembrane</keyword>
<gene>
    <name evidence="10" type="ORF">Q4Q40_09860</name>
</gene>
<feature type="signal peptide" evidence="8">
    <location>
        <begin position="1"/>
        <end position="22"/>
    </location>
</feature>
<dbReference type="Pfam" id="PF13715">
    <property type="entry name" value="CarbopepD_reg_2"/>
    <property type="match status" value="1"/>
</dbReference>
<sequence>MKVRNYYLVPLLMVFSMVSSYAQETTISGKIVDKDNLSLPGATIVIKNTTNGTSSDFDGNYSIKVNQGETLQFSFVGYVNQEIVVGSSSTINVTMQEDETALKEVVVIAYGTQTRESIVGSVGVVSSATIETQQVTSPLRALQGAVPGLSLLTEGGQPGSSPVIRIRGVSSESLERGPLIVVDGAAFNGDLSTISQDQIASVSVLKDASSSALYGSRAAGGVILITTKKGHIESAPKVTLRSQIGLSNPTIGIHNLAAPEDYLKLTWEALKNTNQYENGQTASVAAQNATNGLIDHLGYNPYNTANPIDVNGNLVSGANLLWDSNWKEEIIKEDYLRVNHNISITGGSEKTTYFMSLDYLNEEGPVMPSNFERVSSRLNIETQIKDWFKVGLNSSFSRSRSNTPDQTSGSTTQVISWIYGLSSMYPIYARDANGNLIRDTFGNQIFDLGNGLVTGQAVNSTRPVFNGENILASLTLGKERRVRTNYLANIFAEINLSKNLTFKTRLSYENFMFDSYSFDDDKIGSASEVNGRVSQSRNITTTLNAIQSLNYKKSFGNHNLSIDAITEAYTDTQDNLLSQGTGFLPGVENLNGSTSPESVSGAIVTSRINSYLGRVNYNFNEKYYGEFSMRRDGSTRFSQDLRWGNFLAGGASWIVSKEHFLKENNTLTFLKLRGSYGELGNNRTTNRFPYQSVFQTGSVNEGNPGILLEGVSDENLRWEKIASLNVGADFELFNGILSGTLEYYNKESVDLIMNKPFARSIGINKVLTNIGSIKNFGWEASLRSVNFNSDDFTWTTGVNFALNKNEWTKLPQEEILDGSKRYVVGGSIFDFFIREWAGVDAADGRGMWYMDVLDANGNVTDKVTTKDYGEATRYDQGKSSLPDIEGGFTSFVRYKQFDLNVLFNFSFGAYLLDSDYSSLINPFENPGGSAHPDNFNAWQNPGDVSDFPLLLASNNDHSARSTRFLFKNDYVRLKSLTFGYNLPQSVIDRMRLSKLRFFLQADNIFTWQSHKGIDPEQAFNGITSNRSPLSKTITSGIILEF</sequence>
<dbReference type="SUPFAM" id="SSF56935">
    <property type="entry name" value="Porins"/>
    <property type="match status" value="1"/>
</dbReference>
<dbReference type="InterPro" id="IPR037066">
    <property type="entry name" value="Plug_dom_sf"/>
</dbReference>
<evidence type="ECO:0000256" key="2">
    <source>
        <dbReference type="ARBA" id="ARBA00022448"/>
    </source>
</evidence>
<protein>
    <submittedName>
        <fullName evidence="10">TonB-dependent receptor</fullName>
    </submittedName>
</protein>
<dbReference type="SUPFAM" id="SSF49464">
    <property type="entry name" value="Carboxypeptidase regulatory domain-like"/>
    <property type="match status" value="1"/>
</dbReference>
<dbReference type="InterPro" id="IPR008969">
    <property type="entry name" value="CarboxyPept-like_regulatory"/>
</dbReference>
<keyword evidence="2 7" id="KW-0813">Transport</keyword>
<feature type="chain" id="PRO_5045251656" evidence="8">
    <location>
        <begin position="23"/>
        <end position="1041"/>
    </location>
</feature>
<evidence type="ECO:0000259" key="9">
    <source>
        <dbReference type="Pfam" id="PF07715"/>
    </source>
</evidence>
<dbReference type="EMBL" id="JAUOEL010000003">
    <property type="protein sequence ID" value="MDO5974489.1"/>
    <property type="molecule type" value="Genomic_DNA"/>
</dbReference>
<evidence type="ECO:0000256" key="7">
    <source>
        <dbReference type="PROSITE-ProRule" id="PRU01360"/>
    </source>
</evidence>
<dbReference type="InterPro" id="IPR039426">
    <property type="entry name" value="TonB-dep_rcpt-like"/>
</dbReference>
<keyword evidence="3 7" id="KW-1134">Transmembrane beta strand</keyword>
<evidence type="ECO:0000256" key="3">
    <source>
        <dbReference type="ARBA" id="ARBA00022452"/>
    </source>
</evidence>
<dbReference type="RefSeq" id="WP_303301627.1">
    <property type="nucleotide sequence ID" value="NZ_BAABDA010000050.1"/>
</dbReference>
<feature type="domain" description="TonB-dependent receptor plug" evidence="9">
    <location>
        <begin position="116"/>
        <end position="222"/>
    </location>
</feature>
<organism evidence="10 11">
    <name type="scientific">Flavivirga jejuensis</name>
    <dbReference type="NCBI Taxonomy" id="870487"/>
    <lineage>
        <taxon>Bacteria</taxon>
        <taxon>Pseudomonadati</taxon>
        <taxon>Bacteroidota</taxon>
        <taxon>Flavobacteriia</taxon>
        <taxon>Flavobacteriales</taxon>
        <taxon>Flavobacteriaceae</taxon>
        <taxon>Flavivirga</taxon>
    </lineage>
</organism>
<dbReference type="NCBIfam" id="TIGR04057">
    <property type="entry name" value="SusC_RagA_signa"/>
    <property type="match status" value="1"/>
</dbReference>
<dbReference type="Proteomes" id="UP001176806">
    <property type="component" value="Unassembled WGS sequence"/>
</dbReference>